<evidence type="ECO:0000313" key="1">
    <source>
        <dbReference type="EMBL" id="QDA55961.1"/>
    </source>
</evidence>
<accession>A0A5B7ZLI9</accession>
<dbReference type="AlphaFoldDB" id="A0A5B7ZLI9"/>
<keyword evidence="2" id="KW-1185">Reference proteome</keyword>
<sequence length="97" mass="11359">MTACMYCKQESPAGHYERVVENRTPLYGPWAGWRMAGRDLVSPDKDRISPERLRGLLFRQAAEARLAKYRQAESNDQLKMWRSFEILPARELFRGRA</sequence>
<dbReference type="Proteomes" id="UP000308149">
    <property type="component" value="Chromosome"/>
</dbReference>
<dbReference type="KEGG" id="thes:FHQ07_00820"/>
<gene>
    <name evidence="1" type="ORF">FHQ07_00820</name>
</gene>
<organism evidence="1 2">
    <name type="scientific">Thermomonas aquatica</name>
    <dbReference type="NCBI Taxonomy" id="2202149"/>
    <lineage>
        <taxon>Bacteria</taxon>
        <taxon>Pseudomonadati</taxon>
        <taxon>Pseudomonadota</taxon>
        <taxon>Gammaproteobacteria</taxon>
        <taxon>Lysobacterales</taxon>
        <taxon>Lysobacteraceae</taxon>
        <taxon>Thermomonas</taxon>
    </lineage>
</organism>
<proteinExistence type="predicted"/>
<dbReference type="RefSeq" id="WP_139714845.1">
    <property type="nucleotide sequence ID" value="NZ_CP040871.1"/>
</dbReference>
<dbReference type="EMBL" id="CP040871">
    <property type="protein sequence ID" value="QDA55961.1"/>
    <property type="molecule type" value="Genomic_DNA"/>
</dbReference>
<protein>
    <submittedName>
        <fullName evidence="1">Uncharacterized protein</fullName>
    </submittedName>
</protein>
<evidence type="ECO:0000313" key="2">
    <source>
        <dbReference type="Proteomes" id="UP000308149"/>
    </source>
</evidence>
<name>A0A5B7ZLI9_9GAMM</name>
<reference evidence="1 2" key="1">
    <citation type="submission" date="2019-06" db="EMBL/GenBank/DDBJ databases">
        <title>Thermomonas aquatica sp. nov., isolated from an industrial wastewater treatment plant.</title>
        <authorList>
            <person name="Jeon J.H."/>
            <person name="Park D.-S."/>
        </authorList>
    </citation>
    <scope>NUCLEOTIDE SEQUENCE [LARGE SCALE GENOMIC DNA]</scope>
    <source>
        <strain evidence="1 2">SY21</strain>
    </source>
</reference>
<dbReference type="OrthoDB" id="6027400at2"/>